<comment type="catalytic activity">
    <reaction evidence="1">
        <text>Hydrolysis of an asparaginyl bond involved in the maturation of the structural protein of the virus, typically -Asn-|-Ala- or -Asn-|-Phe-.</text>
        <dbReference type="EC" id="3.4.23.44"/>
    </reaction>
</comment>
<proteinExistence type="inferred from homology"/>
<evidence type="ECO:0000256" key="4">
    <source>
        <dbReference type="ARBA" id="ARBA00013265"/>
    </source>
</evidence>
<evidence type="ECO:0000256" key="14">
    <source>
        <dbReference type="ARBA" id="ARBA00023157"/>
    </source>
</evidence>
<evidence type="ECO:0000256" key="11">
    <source>
        <dbReference type="ARBA" id="ARBA00022837"/>
    </source>
</evidence>
<evidence type="ECO:0000256" key="7">
    <source>
        <dbReference type="ARBA" id="ARBA00022670"/>
    </source>
</evidence>
<evidence type="ECO:0000256" key="5">
    <source>
        <dbReference type="ARBA" id="ARBA00019859"/>
    </source>
</evidence>
<dbReference type="EMBL" id="KU754530">
    <property type="protein sequence ID" value="AMO03245.1"/>
    <property type="molecule type" value="Genomic_RNA"/>
</dbReference>
<organism evidence="21">
    <name type="scientific">Newington virus</name>
    <dbReference type="NCBI Taxonomy" id="1807813"/>
    <lineage>
        <taxon>Viruses</taxon>
        <taxon>Riboviria</taxon>
        <taxon>Orthornavirae</taxon>
        <taxon>Kitrinoviricota</taxon>
        <taxon>Magsaviricetes</taxon>
        <taxon>Nodamuvirales</taxon>
        <taxon>Nodaviridae</taxon>
        <taxon>Alphanodavirus</taxon>
    </lineage>
</organism>
<keyword evidence="13" id="KW-1142">T=3 icosahedral capsid protein</keyword>
<evidence type="ECO:0000256" key="9">
    <source>
        <dbReference type="ARBA" id="ARBA00022750"/>
    </source>
</evidence>
<keyword evidence="9" id="KW-0064">Aspartyl protease</keyword>
<comment type="function">
    <text evidence="15">Capsid protein alpha self-assembles to form an icosahedral procapsid with a T=3 symmetry, about 30 nm in diameter, and consisting of 60 capsid proteins trimers. In addition, 240 calcium ions are incorporated per capsid during assembly. The capsid encapsulates the two genomic RNAs. Capsid maturation occurs via autoproteolytic cleavage of capsid protein alpha generating capsid protein beta and the membrane-active peptide gamma.</text>
</comment>
<comment type="similarity">
    <text evidence="3">Belongs to the peptidase A6 family.</text>
</comment>
<comment type="subcellular location">
    <subcellularLocation>
        <location evidence="2">Virion</location>
    </subcellularLocation>
</comment>
<name>A0A140HER8_9VIRU</name>
<evidence type="ECO:0000256" key="20">
    <source>
        <dbReference type="SAM" id="MobiDB-lite"/>
    </source>
</evidence>
<dbReference type="GO" id="GO:0006508">
    <property type="term" value="P:proteolysis"/>
    <property type="evidence" value="ECO:0007669"/>
    <property type="project" value="UniProtKB-KW"/>
</dbReference>
<evidence type="ECO:0000256" key="15">
    <source>
        <dbReference type="ARBA" id="ARBA00035102"/>
    </source>
</evidence>
<keyword evidence="14 19" id="KW-1015">Disulfide bond</keyword>
<dbReference type="PRINTS" id="PR00863">
    <property type="entry name" value="NODAVIRPTASE"/>
</dbReference>
<evidence type="ECO:0000256" key="1">
    <source>
        <dbReference type="ARBA" id="ARBA00001245"/>
    </source>
</evidence>
<feature type="compositionally biased region" description="Basic residues" evidence="20">
    <location>
        <begin position="26"/>
        <end position="37"/>
    </location>
</feature>
<feature type="region of interest" description="Disordered" evidence="20">
    <location>
        <begin position="1"/>
        <end position="42"/>
    </location>
</feature>
<evidence type="ECO:0000256" key="6">
    <source>
        <dbReference type="ARBA" id="ARBA00022561"/>
    </source>
</evidence>
<feature type="binding site" evidence="18">
    <location>
        <position position="237"/>
    </location>
    <ligand>
        <name>Ca(2+)</name>
        <dbReference type="ChEBI" id="CHEBI:29108"/>
        <label>5</label>
    </ligand>
</feature>
<dbReference type="GO" id="GO:0039617">
    <property type="term" value="C:T=3 icosahedral viral capsid"/>
    <property type="evidence" value="ECO:0007669"/>
    <property type="project" value="UniProtKB-KW"/>
</dbReference>
<keyword evidence="8 18" id="KW-0479">Metal-binding</keyword>
<feature type="binding site" evidence="18">
    <location>
        <position position="239"/>
    </location>
    <ligand>
        <name>Ca(2+)</name>
        <dbReference type="ChEBI" id="CHEBI:29108"/>
        <label>5</label>
    </ligand>
</feature>
<evidence type="ECO:0000256" key="17">
    <source>
        <dbReference type="PIRSR" id="PIRSR600696-1"/>
    </source>
</evidence>
<feature type="compositionally biased region" description="Basic residues" evidence="20">
    <location>
        <begin position="8"/>
        <end position="17"/>
    </location>
</feature>
<reference evidence="21" key="1">
    <citation type="journal article" date="2016" name="Evol. Bioinform. Online">
        <title>Twenty-five new viruses associated with the Drosophilidae (Diptera).</title>
        <authorList>
            <person name="Webster C.L."/>
            <person name="Longdon B."/>
            <person name="Lewis S.H."/>
            <person name="Obbard D.J."/>
        </authorList>
    </citation>
    <scope>NUCLEOTIDE SEQUENCE</scope>
    <source>
        <strain evidence="21">Dimm_PoolSeq3</strain>
    </source>
</reference>
<dbReference type="Pfam" id="PF01829">
    <property type="entry name" value="Peptidase_A6"/>
    <property type="match status" value="1"/>
</dbReference>
<feature type="disulfide bond" evidence="19">
    <location>
        <begin position="56"/>
        <end position="306"/>
    </location>
</feature>
<dbReference type="Gene3D" id="2.60.120.20">
    <property type="match status" value="1"/>
</dbReference>
<dbReference type="GO" id="GO:0004190">
    <property type="term" value="F:aspartic-type endopeptidase activity"/>
    <property type="evidence" value="ECO:0007669"/>
    <property type="project" value="UniProtKB-KW"/>
</dbReference>
<sequence>MANNNQPKPRRQRRRNNAPKQQQNRAPRRRRNARRNNRMASSYMRLSEPGLAFLKCAFAPPDFNTDPGKGIPDRFEGKVVSRKDVLTAATTFTAAKDTFILVAPTPGVAYWTAEVDSGTYPTSSTTFTAVVYPGFNSMFGETASARSTNVSSFRYASMNVGIYPTSNMMQFGGSITVWKAPIQLSTNQFPIGADETATSQLVHALQGLESVQAVGSDNYSESFIKGVFSQSVCNEPEFEFKNIIEGVQTLPPQNVSLAQSGQPFTFDAGSVSAAGIVGWGNMDTIIIRVSTAASAVNTAVVKTWACIEYRPNPNSAFYQFGHDSPRKDEYALEEYRRIAKQLPCAVEAAKNATMWERVKQIIKTGLSIASAVPGPIGMAATGLQGLSGLFTNLVI</sequence>
<dbReference type="SUPFAM" id="SSF88633">
    <property type="entry name" value="Positive stranded ssRNA viruses"/>
    <property type="match status" value="1"/>
</dbReference>
<evidence type="ECO:0000256" key="10">
    <source>
        <dbReference type="ARBA" id="ARBA00022801"/>
    </source>
</evidence>
<evidence type="ECO:0000256" key="16">
    <source>
        <dbReference type="ARBA" id="ARBA00045320"/>
    </source>
</evidence>
<evidence type="ECO:0000256" key="19">
    <source>
        <dbReference type="PIRSR" id="PIRSR600696-3"/>
    </source>
</evidence>
<evidence type="ECO:0000256" key="2">
    <source>
        <dbReference type="ARBA" id="ARBA00004328"/>
    </source>
</evidence>
<evidence type="ECO:0000256" key="13">
    <source>
        <dbReference type="ARBA" id="ARBA00023060"/>
    </source>
</evidence>
<evidence type="ECO:0000256" key="8">
    <source>
        <dbReference type="ARBA" id="ARBA00022723"/>
    </source>
</evidence>
<dbReference type="InterPro" id="IPR000696">
    <property type="entry name" value="Peptidase_A6"/>
</dbReference>
<keyword evidence="11 18" id="KW-0106">Calcium</keyword>
<comment type="function">
    <text evidence="16">Membrane-permeabilizing peptide produced by virus maturation, thereby creating the infectious virion. After endocytosis into the host cell, peptide gamma is probably exposed in endosomes, where it permeabilizes the endosomal membrane, facilitating translocation of viral capsid or RNA into the cytoplasm. Involved in specific recognition and packaging of viral RNA during assembly.</text>
</comment>
<protein>
    <recommendedName>
        <fullName evidence="5">Capsid protein alpha</fullName>
        <ecNumber evidence="4">3.4.23.44</ecNumber>
    </recommendedName>
</protein>
<feature type="active site" evidence="17">
    <location>
        <position position="62"/>
    </location>
</feature>
<keyword evidence="12" id="KW-0946">Virion</keyword>
<keyword evidence="10" id="KW-0378">Hydrolase</keyword>
<dbReference type="EC" id="3.4.23.44" evidence="4"/>
<dbReference type="InterPro" id="IPR029053">
    <property type="entry name" value="Viral_coat"/>
</dbReference>
<evidence type="ECO:0000313" key="21">
    <source>
        <dbReference type="EMBL" id="AMO03245.1"/>
    </source>
</evidence>
<evidence type="ECO:0000256" key="3">
    <source>
        <dbReference type="ARBA" id="ARBA00008815"/>
    </source>
</evidence>
<evidence type="ECO:0000256" key="18">
    <source>
        <dbReference type="PIRSR" id="PIRSR600696-2"/>
    </source>
</evidence>
<keyword evidence="6 21" id="KW-0167">Capsid protein</keyword>
<dbReference type="GO" id="GO:0046872">
    <property type="term" value="F:metal ion binding"/>
    <property type="evidence" value="ECO:0007669"/>
    <property type="project" value="UniProtKB-KW"/>
</dbReference>
<accession>A0A140HER8</accession>
<keyword evidence="7" id="KW-0645">Protease</keyword>
<evidence type="ECO:0000256" key="12">
    <source>
        <dbReference type="ARBA" id="ARBA00022844"/>
    </source>
</evidence>